<dbReference type="AlphaFoldDB" id="A0AAE8MU14"/>
<gene>
    <name evidence="3" type="ORF">DNG_02883</name>
</gene>
<name>A0AAE8MU14_9PEZI</name>
<keyword evidence="2" id="KW-1133">Transmembrane helix</keyword>
<organism evidence="3 4">
    <name type="scientific">Cephalotrichum gorgonifer</name>
    <dbReference type="NCBI Taxonomy" id="2041049"/>
    <lineage>
        <taxon>Eukaryota</taxon>
        <taxon>Fungi</taxon>
        <taxon>Dikarya</taxon>
        <taxon>Ascomycota</taxon>
        <taxon>Pezizomycotina</taxon>
        <taxon>Sordariomycetes</taxon>
        <taxon>Hypocreomycetidae</taxon>
        <taxon>Microascales</taxon>
        <taxon>Microascaceae</taxon>
        <taxon>Cephalotrichum</taxon>
    </lineage>
</organism>
<accession>A0AAE8MU14</accession>
<keyword evidence="2" id="KW-0812">Transmembrane</keyword>
<evidence type="ECO:0000256" key="2">
    <source>
        <dbReference type="SAM" id="Phobius"/>
    </source>
</evidence>
<evidence type="ECO:0000313" key="3">
    <source>
        <dbReference type="EMBL" id="SPO00031.1"/>
    </source>
</evidence>
<evidence type="ECO:0000313" key="4">
    <source>
        <dbReference type="Proteomes" id="UP001187682"/>
    </source>
</evidence>
<keyword evidence="4" id="KW-1185">Reference proteome</keyword>
<dbReference type="EMBL" id="ONZQ02000003">
    <property type="protein sequence ID" value="SPO00031.1"/>
    <property type="molecule type" value="Genomic_DNA"/>
</dbReference>
<reference evidence="3" key="1">
    <citation type="submission" date="2018-03" db="EMBL/GenBank/DDBJ databases">
        <authorList>
            <person name="Guldener U."/>
        </authorList>
    </citation>
    <scope>NUCLEOTIDE SEQUENCE</scope>
</reference>
<feature type="region of interest" description="Disordered" evidence="1">
    <location>
        <begin position="306"/>
        <end position="331"/>
    </location>
</feature>
<feature type="compositionally biased region" description="Basic and acidic residues" evidence="1">
    <location>
        <begin position="212"/>
        <end position="222"/>
    </location>
</feature>
<feature type="transmembrane region" description="Helical" evidence="2">
    <location>
        <begin position="173"/>
        <end position="197"/>
    </location>
</feature>
<feature type="region of interest" description="Disordered" evidence="1">
    <location>
        <begin position="204"/>
        <end position="287"/>
    </location>
</feature>
<feature type="compositionally biased region" description="Polar residues" evidence="1">
    <location>
        <begin position="278"/>
        <end position="287"/>
    </location>
</feature>
<evidence type="ECO:0000256" key="1">
    <source>
        <dbReference type="SAM" id="MobiDB-lite"/>
    </source>
</evidence>
<sequence>MALDAFLRLSVLAIHQPVRDLRIDLATTADPDRHSTLSVVVRHGDYTLLGCYVGLRSGTELEVFEEDGYITLIPVPRDKSTVSLCIEGCAKSVPGGTSDENYPHVAVSEGRYLCGVSLSEWMSPIKIRLCDTPCDGDPASPTIPSSREDTPDDQLPPEMIEAVLLLADTKSTVAVVVASVICAVVLATLALLLCILFRRRRRRPESNPGETTLERDGRDEKAAAAPRAYITKGPIPQLDTSAAHWHTHTSAPTSGSDSRRQSHVVQEDDSSAAGDTEPSGTASPTILSVSHVVGRPVAGGVLIVDTSGQDRRYSMPVSATRGGLRRPSARG</sequence>
<keyword evidence="2" id="KW-0472">Membrane</keyword>
<comment type="caution">
    <text evidence="3">The sequence shown here is derived from an EMBL/GenBank/DDBJ whole genome shotgun (WGS) entry which is preliminary data.</text>
</comment>
<proteinExistence type="predicted"/>
<dbReference type="Proteomes" id="UP001187682">
    <property type="component" value="Unassembled WGS sequence"/>
</dbReference>
<protein>
    <submittedName>
        <fullName evidence="3">Uncharacterized protein</fullName>
    </submittedName>
</protein>